<feature type="compositionally biased region" description="Gly residues" evidence="2">
    <location>
        <begin position="477"/>
        <end position="486"/>
    </location>
</feature>
<dbReference type="InterPro" id="IPR051714">
    <property type="entry name" value="Znf_CCHC_NABP"/>
</dbReference>
<protein>
    <recommendedName>
        <fullName evidence="3">CCHC-type domain-containing protein</fullName>
    </recommendedName>
</protein>
<feature type="domain" description="CCHC-type" evidence="3">
    <location>
        <begin position="409"/>
        <end position="424"/>
    </location>
</feature>
<feature type="domain" description="CCHC-type" evidence="3">
    <location>
        <begin position="317"/>
        <end position="332"/>
    </location>
</feature>
<dbReference type="AlphaFoldDB" id="A0A0N8H5I9"/>
<feature type="domain" description="CCHC-type" evidence="3">
    <location>
        <begin position="140"/>
        <end position="155"/>
    </location>
</feature>
<feature type="domain" description="CCHC-type" evidence="3">
    <location>
        <begin position="340"/>
        <end position="355"/>
    </location>
</feature>
<feature type="compositionally biased region" description="Low complexity" evidence="2">
    <location>
        <begin position="464"/>
        <end position="476"/>
    </location>
</feature>
<accession>A0A0N8H5I9</accession>
<dbReference type="SMART" id="SM00343">
    <property type="entry name" value="ZnF_C2HC"/>
    <property type="match status" value="10"/>
</dbReference>
<organism evidence="4 5">
    <name type="scientific">Neonectria ditissima</name>
    <dbReference type="NCBI Taxonomy" id="78410"/>
    <lineage>
        <taxon>Eukaryota</taxon>
        <taxon>Fungi</taxon>
        <taxon>Dikarya</taxon>
        <taxon>Ascomycota</taxon>
        <taxon>Pezizomycotina</taxon>
        <taxon>Sordariomycetes</taxon>
        <taxon>Hypocreomycetidae</taxon>
        <taxon>Hypocreales</taxon>
        <taxon>Nectriaceae</taxon>
        <taxon>Neonectria</taxon>
    </lineage>
</organism>
<dbReference type="SUPFAM" id="SSF57756">
    <property type="entry name" value="Retrovirus zinc finger-like domains"/>
    <property type="match status" value="5"/>
</dbReference>
<keyword evidence="1" id="KW-0479">Metal-binding</keyword>
<dbReference type="PANTHER" id="PTHR23002">
    <property type="entry name" value="ZINC FINGER CCHC DOMAIN CONTAINING PROTEIN"/>
    <property type="match status" value="1"/>
</dbReference>
<evidence type="ECO:0000256" key="2">
    <source>
        <dbReference type="SAM" id="MobiDB-lite"/>
    </source>
</evidence>
<dbReference type="GO" id="GO:0003676">
    <property type="term" value="F:nucleic acid binding"/>
    <property type="evidence" value="ECO:0007669"/>
    <property type="project" value="InterPro"/>
</dbReference>
<comment type="caution">
    <text evidence="4">The sequence shown here is derived from an EMBL/GenBank/DDBJ whole genome shotgun (WGS) entry which is preliminary data.</text>
</comment>
<dbReference type="EMBL" id="LKCW01000209">
    <property type="protein sequence ID" value="KPM36300.1"/>
    <property type="molecule type" value="Genomic_DNA"/>
</dbReference>
<feature type="compositionally biased region" description="Basic and acidic residues" evidence="2">
    <location>
        <begin position="50"/>
        <end position="74"/>
    </location>
</feature>
<feature type="domain" description="CCHC-type" evidence="3">
    <location>
        <begin position="97"/>
        <end position="112"/>
    </location>
</feature>
<dbReference type="GO" id="GO:0008270">
    <property type="term" value="F:zinc ion binding"/>
    <property type="evidence" value="ECO:0007669"/>
    <property type="project" value="UniProtKB-KW"/>
</dbReference>
<keyword evidence="1" id="KW-0862">Zinc</keyword>
<keyword evidence="1" id="KW-0863">Zinc-finger</keyword>
<sequence length="496" mass="54785">MEPRSSADPYDQSFPRKRIKMAEWATAARPGDIWTSASASASVGQTSKDTYGDDKPAYGSEADFRAIGKNDHEQGGTGFDQDNGTGFDQANGNSDDKCFGCGETGHRRAECPTAEAMTCRFCKLPGHMVRDCPDKPPMACENCGEEGHMRKNCENARKINRDHIATVTPDEAWQKLEKAVSERDVDDAKEAVQEYIKALDGNITYRELQEALIEQSIGLWLIATERPLISIFSNMNLQGEMDKKYTVSYRFSEKADRPRELEGWPKDRAEILSRLDDAGDVMDKGIPLCLNCKELGHISKYCTQERAERTDNPKISCHNCGGDGHRVRDCPEPRVDKFACKNCGQSGHKVADCEEPPNPENVECRKCNEVGHFAKDCPQGGGRACRNCGQEGHMSKECDQPRNMDTVTCRNCEKTGHFSRECPEPRDWSKVQCSNCQEFGHTKVRCKVAPVESQDFNNDGFPPAGNDGFDNTANAGGDAGWGGDSGGNTFDAGDGW</sequence>
<reference evidence="4 5" key="1">
    <citation type="submission" date="2015-09" db="EMBL/GenBank/DDBJ databases">
        <title>Draft genome of a European isolate of the apple canker pathogen Neonectria ditissima.</title>
        <authorList>
            <person name="Gomez-Cortecero A."/>
            <person name="Harrison R.J."/>
            <person name="Armitage A.D."/>
        </authorList>
    </citation>
    <scope>NUCLEOTIDE SEQUENCE [LARGE SCALE GENOMIC DNA]</scope>
    <source>
        <strain evidence="4 5">R09/05</strain>
    </source>
</reference>
<dbReference type="Pfam" id="PF00098">
    <property type="entry name" value="zf-CCHC"/>
    <property type="match status" value="8"/>
</dbReference>
<dbReference type="STRING" id="78410.A0A0N8H5I9"/>
<proteinExistence type="predicted"/>
<dbReference type="PROSITE" id="PS50158">
    <property type="entry name" value="ZF_CCHC"/>
    <property type="match status" value="8"/>
</dbReference>
<evidence type="ECO:0000313" key="4">
    <source>
        <dbReference type="EMBL" id="KPM36300.1"/>
    </source>
</evidence>
<dbReference type="InterPro" id="IPR001878">
    <property type="entry name" value="Znf_CCHC"/>
</dbReference>
<feature type="domain" description="CCHC-type" evidence="3">
    <location>
        <begin position="119"/>
        <end position="134"/>
    </location>
</feature>
<name>A0A0N8H5I9_9HYPO</name>
<feature type="domain" description="CCHC-type" evidence="3">
    <location>
        <begin position="364"/>
        <end position="379"/>
    </location>
</feature>
<evidence type="ECO:0000256" key="1">
    <source>
        <dbReference type="PROSITE-ProRule" id="PRU00047"/>
    </source>
</evidence>
<feature type="region of interest" description="Disordered" evidence="2">
    <location>
        <begin position="32"/>
        <end position="88"/>
    </location>
</feature>
<feature type="domain" description="CCHC-type" evidence="3">
    <location>
        <begin position="385"/>
        <end position="400"/>
    </location>
</feature>
<feature type="compositionally biased region" description="Polar residues" evidence="2">
    <location>
        <begin position="35"/>
        <end position="49"/>
    </location>
</feature>
<gene>
    <name evidence="4" type="ORF">AK830_g10278</name>
</gene>
<keyword evidence="5" id="KW-1185">Reference proteome</keyword>
<evidence type="ECO:0000259" key="3">
    <source>
        <dbReference type="PROSITE" id="PS50158"/>
    </source>
</evidence>
<feature type="region of interest" description="Disordered" evidence="2">
    <location>
        <begin position="457"/>
        <end position="496"/>
    </location>
</feature>
<dbReference type="Gene3D" id="4.10.60.10">
    <property type="entry name" value="Zinc finger, CCHC-type"/>
    <property type="match status" value="4"/>
</dbReference>
<dbReference type="OrthoDB" id="8026949at2759"/>
<evidence type="ECO:0000313" key="5">
    <source>
        <dbReference type="Proteomes" id="UP000050424"/>
    </source>
</evidence>
<dbReference type="Proteomes" id="UP000050424">
    <property type="component" value="Unassembled WGS sequence"/>
</dbReference>
<dbReference type="InterPro" id="IPR036875">
    <property type="entry name" value="Znf_CCHC_sf"/>
</dbReference>